<organism evidence="2 3">
    <name type="scientific">Hoyosella altamirensis</name>
    <dbReference type="NCBI Taxonomy" id="616997"/>
    <lineage>
        <taxon>Bacteria</taxon>
        <taxon>Bacillati</taxon>
        <taxon>Actinomycetota</taxon>
        <taxon>Actinomycetes</taxon>
        <taxon>Mycobacteriales</taxon>
        <taxon>Hoyosellaceae</taxon>
        <taxon>Hoyosella</taxon>
    </lineage>
</organism>
<sequence>MDTQLALETRVALTAAGLIFIWALVLGVWKYVQITKSPTHQAHIYVDIAHRAALLYAFAALLLAPFAELSGWPTAVNVASVLAVVIFFVAAIGSYVFHGWKRDTDNQFAHPVGLLHPFMIALIAAEIGGFVILFAGFINTQF</sequence>
<evidence type="ECO:0000313" key="3">
    <source>
        <dbReference type="Proteomes" id="UP000567922"/>
    </source>
</evidence>
<dbReference type="AlphaFoldDB" id="A0A839RN16"/>
<proteinExistence type="predicted"/>
<comment type="caution">
    <text evidence="2">The sequence shown here is derived from an EMBL/GenBank/DDBJ whole genome shotgun (WGS) entry which is preliminary data.</text>
</comment>
<keyword evidence="1" id="KW-1133">Transmembrane helix</keyword>
<evidence type="ECO:0000256" key="1">
    <source>
        <dbReference type="SAM" id="Phobius"/>
    </source>
</evidence>
<protein>
    <recommendedName>
        <fullName evidence="4">Integral membrane protein</fullName>
    </recommendedName>
</protein>
<feature type="transmembrane region" description="Helical" evidence="1">
    <location>
        <begin position="78"/>
        <end position="97"/>
    </location>
</feature>
<keyword evidence="3" id="KW-1185">Reference proteome</keyword>
<dbReference type="Proteomes" id="UP000567922">
    <property type="component" value="Unassembled WGS sequence"/>
</dbReference>
<dbReference type="OrthoDB" id="345818at2"/>
<feature type="transmembrane region" description="Helical" evidence="1">
    <location>
        <begin position="118"/>
        <end position="138"/>
    </location>
</feature>
<name>A0A839RN16_9ACTN</name>
<dbReference type="RefSeq" id="WP_013805326.1">
    <property type="nucleotide sequence ID" value="NZ_BDDI01000011.1"/>
</dbReference>
<reference evidence="2 3" key="1">
    <citation type="submission" date="2020-08" db="EMBL/GenBank/DDBJ databases">
        <title>Sequencing the genomes of 1000 actinobacteria strains.</title>
        <authorList>
            <person name="Klenk H.-P."/>
        </authorList>
    </citation>
    <scope>NUCLEOTIDE SEQUENCE [LARGE SCALE GENOMIC DNA]</scope>
    <source>
        <strain evidence="2 3">DSM 45258</strain>
    </source>
</reference>
<accession>A0A839RN16</accession>
<evidence type="ECO:0000313" key="2">
    <source>
        <dbReference type="EMBL" id="MBB3037588.1"/>
    </source>
</evidence>
<feature type="transmembrane region" description="Helical" evidence="1">
    <location>
        <begin position="12"/>
        <end position="32"/>
    </location>
</feature>
<keyword evidence="1" id="KW-0812">Transmembrane</keyword>
<gene>
    <name evidence="2" type="ORF">FHU29_002037</name>
</gene>
<evidence type="ECO:0008006" key="4">
    <source>
        <dbReference type="Google" id="ProtNLM"/>
    </source>
</evidence>
<keyword evidence="1" id="KW-0472">Membrane</keyword>
<feature type="transmembrane region" description="Helical" evidence="1">
    <location>
        <begin position="53"/>
        <end position="72"/>
    </location>
</feature>
<dbReference type="EMBL" id="JACHWS010000002">
    <property type="protein sequence ID" value="MBB3037588.1"/>
    <property type="molecule type" value="Genomic_DNA"/>
</dbReference>